<dbReference type="GO" id="GO:0016020">
    <property type="term" value="C:membrane"/>
    <property type="evidence" value="ECO:0007669"/>
    <property type="project" value="InterPro"/>
</dbReference>
<evidence type="ECO:0000256" key="2">
    <source>
        <dbReference type="ARBA" id="ARBA00029447"/>
    </source>
</evidence>
<dbReference type="InterPro" id="IPR004089">
    <property type="entry name" value="MCPsignal_dom"/>
</dbReference>
<name>H6SQ88_PARPM</name>
<dbReference type="GO" id="GO:0004888">
    <property type="term" value="F:transmembrane signaling receptor activity"/>
    <property type="evidence" value="ECO:0007669"/>
    <property type="project" value="InterPro"/>
</dbReference>
<organism evidence="5 6">
    <name type="scientific">Pararhodospirillum photometricum DSM 122</name>
    <dbReference type="NCBI Taxonomy" id="1150469"/>
    <lineage>
        <taxon>Bacteria</taxon>
        <taxon>Pseudomonadati</taxon>
        <taxon>Pseudomonadota</taxon>
        <taxon>Alphaproteobacteria</taxon>
        <taxon>Rhodospirillales</taxon>
        <taxon>Rhodospirillaceae</taxon>
        <taxon>Pararhodospirillum</taxon>
    </lineage>
</organism>
<accession>H6SQ88</accession>
<dbReference type="InterPro" id="IPR025991">
    <property type="entry name" value="Chemoreceptor_zinc-bind_dom"/>
</dbReference>
<dbReference type="STRING" id="1150469.RSPPHO_02981"/>
<proteinExistence type="inferred from homology"/>
<dbReference type="Gene3D" id="1.10.287.950">
    <property type="entry name" value="Methyl-accepting chemotaxis protein"/>
    <property type="match status" value="1"/>
</dbReference>
<dbReference type="Pfam" id="PF13682">
    <property type="entry name" value="CZB"/>
    <property type="match status" value="1"/>
</dbReference>
<comment type="similarity">
    <text evidence="2">Belongs to the methyl-accepting chemotaxis (MCP) protein family.</text>
</comment>
<dbReference type="Pfam" id="PF00015">
    <property type="entry name" value="MCPsignal"/>
    <property type="match status" value="1"/>
</dbReference>
<evidence type="ECO:0000313" key="6">
    <source>
        <dbReference type="Proteomes" id="UP000033220"/>
    </source>
</evidence>
<dbReference type="PANTHER" id="PTHR32089">
    <property type="entry name" value="METHYL-ACCEPTING CHEMOTAXIS PROTEIN MCPB"/>
    <property type="match status" value="1"/>
</dbReference>
<dbReference type="GO" id="GO:0007165">
    <property type="term" value="P:signal transduction"/>
    <property type="evidence" value="ECO:0007669"/>
    <property type="project" value="UniProtKB-KW"/>
</dbReference>
<evidence type="ECO:0000313" key="5">
    <source>
        <dbReference type="EMBL" id="CCG09607.1"/>
    </source>
</evidence>
<dbReference type="KEGG" id="rpm:RSPPHO_02981"/>
<sequence length="472" mass="50899">MMGQGSLLSLFRSKGDQSTLGFDPSPDPLQAEHALARQQIQVMIDGRYVDVHGGSLELTREIALLSDKLCSALEAHLERSVLLSINVNSTVIAAAGAKKGLVGTLERVQAMAAASEEMSSAIEGIAEATTTTAVEAQGVFDLARDSRRDSDRAIQAMDAISSAVRDASDKVGAMAEASAQIDSMVTLINDIASQTNLLALNATIEAARAGEAGKGFAVVASEVKNLANQTSRATEDIRRRVEALREETHKIRTSMAAGSEAVLQGAGVITATIRSLHDIEHRAEAVSHGVGEVLDLLGQQRSASGEIAEGVTSIVALAHENVDEIENILKAIDRLEKLTEEQIEVLARTPFPARDLLRAKADHMIWRKHLADMLVGRVTLNPRELSDHTTCRLGHWYAAAPEALKRTQAFRDLLEPHRQVHALGIQAVEAWTRQDYASAVALVRQVDGPSQKVQDLLDALIRQVRDEAAGRR</sequence>
<gene>
    <name evidence="5" type="ORF">RSPPHO_02981</name>
</gene>
<dbReference type="Gene3D" id="1.20.120.30">
    <property type="entry name" value="Aspartate receptor, ligand-binding domain"/>
    <property type="match status" value="1"/>
</dbReference>
<evidence type="ECO:0000259" key="4">
    <source>
        <dbReference type="PROSITE" id="PS50111"/>
    </source>
</evidence>
<dbReference type="CDD" id="cd11386">
    <property type="entry name" value="MCP_signal"/>
    <property type="match status" value="1"/>
</dbReference>
<evidence type="ECO:0000256" key="3">
    <source>
        <dbReference type="PROSITE-ProRule" id="PRU00284"/>
    </source>
</evidence>
<dbReference type="PRINTS" id="PR00260">
    <property type="entry name" value="CHEMTRNSDUCR"/>
</dbReference>
<feature type="domain" description="Methyl-accepting transducer" evidence="4">
    <location>
        <begin position="106"/>
        <end position="315"/>
    </location>
</feature>
<dbReference type="EMBL" id="HE663493">
    <property type="protein sequence ID" value="CCG09607.1"/>
    <property type="molecule type" value="Genomic_DNA"/>
</dbReference>
<dbReference type="SMART" id="SM00283">
    <property type="entry name" value="MA"/>
    <property type="match status" value="1"/>
</dbReference>
<dbReference type="OrthoDB" id="266313at2"/>
<evidence type="ECO:0000256" key="1">
    <source>
        <dbReference type="ARBA" id="ARBA00023224"/>
    </source>
</evidence>
<dbReference type="PATRIC" id="fig|1150469.3.peg.3363"/>
<dbReference type="PANTHER" id="PTHR32089:SF112">
    <property type="entry name" value="LYSOZYME-LIKE PROTEIN-RELATED"/>
    <property type="match status" value="1"/>
</dbReference>
<dbReference type="eggNOG" id="COG0840">
    <property type="taxonomic scope" value="Bacteria"/>
</dbReference>
<dbReference type="InterPro" id="IPR004090">
    <property type="entry name" value="Chemotax_Me-accpt_rcpt"/>
</dbReference>
<dbReference type="AlphaFoldDB" id="H6SQ88"/>
<reference evidence="5 6" key="1">
    <citation type="submission" date="2012-02" db="EMBL/GenBank/DDBJ databases">
        <title>Shotgun genome sequence of Phaeospirillum photometricum DSM 122.</title>
        <authorList>
            <person name="Duquesne K."/>
            <person name="Sturgis J."/>
        </authorList>
    </citation>
    <scope>NUCLEOTIDE SEQUENCE [LARGE SCALE GENOMIC DNA]</scope>
    <source>
        <strain evidence="6">DSM122</strain>
    </source>
</reference>
<dbReference type="PROSITE" id="PS50111">
    <property type="entry name" value="CHEMOTAXIS_TRANSDUC_2"/>
    <property type="match status" value="1"/>
</dbReference>
<protein>
    <submittedName>
        <fullName evidence="5">Methyl-accepting chemotaxis protein</fullName>
    </submittedName>
</protein>
<dbReference type="HOGENOM" id="CLU_000445_21_1_5"/>
<dbReference type="GO" id="GO:0006935">
    <property type="term" value="P:chemotaxis"/>
    <property type="evidence" value="ECO:0007669"/>
    <property type="project" value="InterPro"/>
</dbReference>
<dbReference type="SUPFAM" id="SSF58104">
    <property type="entry name" value="Methyl-accepting chemotaxis protein (MCP) signaling domain"/>
    <property type="match status" value="1"/>
</dbReference>
<dbReference type="RefSeq" id="WP_014416235.1">
    <property type="nucleotide sequence ID" value="NC_017059.1"/>
</dbReference>
<dbReference type="Proteomes" id="UP000033220">
    <property type="component" value="Chromosome DSM 122"/>
</dbReference>
<keyword evidence="1 3" id="KW-0807">Transducer</keyword>
<keyword evidence="6" id="KW-1185">Reference proteome</keyword>